<dbReference type="PANTHER" id="PTHR33055">
    <property type="entry name" value="TRANSPOSASE FOR INSERTION SEQUENCE ELEMENT IS1111A"/>
    <property type="match status" value="1"/>
</dbReference>
<evidence type="ECO:0000259" key="2">
    <source>
        <dbReference type="Pfam" id="PF02371"/>
    </source>
</evidence>
<sequence length="347" mass="39716">MRFYNNSHPYYCGIDLHARLLYVCIIDSKGEVVIHKKIGADKDDLLLILEPYIGNVIVGVECMHCWYWVSDWCAELGIDFILGHALYMKAIHGGKTKNDKVDSFKIATLLRGGNFPIAYDYPSEMRAARDLLRRRMKIVRHGAMLKGHVVNTNSQYNLPATELNLKNISARQKLREQYQDPIVQRNIDLDMALLDCYAKELAQVEWFIEKQAKNHNPVYLELLKTVPGIGKILSLTILYEIGDISRFESVQKFASYSRLVKCKAESAGKTYGTNGNKIGNAHLKWAFSEAAVLYLRGNDKARNYLNRLQKRMSKAKALSALAHKLGRCVYFMLKNKTVFDEQRFLKG</sequence>
<reference evidence="3 4" key="1">
    <citation type="submission" date="2019-06" db="EMBL/GenBank/DDBJ databases">
        <title>The genome of Shewanella sp. SM1901.</title>
        <authorList>
            <person name="Cha Q."/>
        </authorList>
    </citation>
    <scope>NUCLEOTIDE SEQUENCE [LARGE SCALE GENOMIC DNA]</scope>
    <source>
        <strain evidence="3 4">SM1901</strain>
    </source>
</reference>
<dbReference type="Pfam" id="PF02371">
    <property type="entry name" value="Transposase_20"/>
    <property type="match status" value="1"/>
</dbReference>
<dbReference type="Pfam" id="PF01548">
    <property type="entry name" value="DEDD_Tnp_IS110"/>
    <property type="match status" value="1"/>
</dbReference>
<evidence type="ECO:0000313" key="3">
    <source>
        <dbReference type="EMBL" id="QDE30042.1"/>
    </source>
</evidence>
<proteinExistence type="predicted"/>
<dbReference type="NCBIfam" id="NF033542">
    <property type="entry name" value="transpos_IS110"/>
    <property type="match status" value="1"/>
</dbReference>
<dbReference type="PANTHER" id="PTHR33055:SF15">
    <property type="entry name" value="TRANSPOSASE-RELATED"/>
    <property type="match status" value="1"/>
</dbReference>
<dbReference type="GO" id="GO:0004803">
    <property type="term" value="F:transposase activity"/>
    <property type="evidence" value="ECO:0007669"/>
    <property type="project" value="InterPro"/>
</dbReference>
<protein>
    <submittedName>
        <fullName evidence="3">IS110 family transposase</fullName>
    </submittedName>
</protein>
<dbReference type="InterPro" id="IPR047650">
    <property type="entry name" value="Transpos_IS110"/>
</dbReference>
<dbReference type="GO" id="GO:0003677">
    <property type="term" value="F:DNA binding"/>
    <property type="evidence" value="ECO:0007669"/>
    <property type="project" value="InterPro"/>
</dbReference>
<dbReference type="InterPro" id="IPR002525">
    <property type="entry name" value="Transp_IS110-like_N"/>
</dbReference>
<accession>A0A4Y5YB91</accession>
<dbReference type="EMBL" id="CP041036">
    <property type="protein sequence ID" value="QDE30042.1"/>
    <property type="molecule type" value="Genomic_DNA"/>
</dbReference>
<dbReference type="GO" id="GO:0006313">
    <property type="term" value="P:DNA transposition"/>
    <property type="evidence" value="ECO:0007669"/>
    <property type="project" value="InterPro"/>
</dbReference>
<feature type="domain" description="Transposase IS110-like N-terminal" evidence="1">
    <location>
        <begin position="12"/>
        <end position="142"/>
    </location>
</feature>
<evidence type="ECO:0000313" key="4">
    <source>
        <dbReference type="Proteomes" id="UP000319809"/>
    </source>
</evidence>
<dbReference type="InterPro" id="IPR003346">
    <property type="entry name" value="Transposase_20"/>
</dbReference>
<dbReference type="RefSeq" id="WP_140233305.1">
    <property type="nucleotide sequence ID" value="NZ_CP041036.1"/>
</dbReference>
<name>A0A4Y5YB91_9GAMM</name>
<dbReference type="Proteomes" id="UP000319809">
    <property type="component" value="Chromosome"/>
</dbReference>
<keyword evidence="4" id="KW-1185">Reference proteome</keyword>
<dbReference type="AlphaFoldDB" id="A0A4Y5YB91"/>
<dbReference type="KEGG" id="spol:FH971_03055"/>
<organism evidence="3 4">
    <name type="scientific">Shewanella polaris</name>
    <dbReference type="NCBI Taxonomy" id="2588449"/>
    <lineage>
        <taxon>Bacteria</taxon>
        <taxon>Pseudomonadati</taxon>
        <taxon>Pseudomonadota</taxon>
        <taxon>Gammaproteobacteria</taxon>
        <taxon>Alteromonadales</taxon>
        <taxon>Shewanellaceae</taxon>
        <taxon>Shewanella</taxon>
    </lineage>
</organism>
<feature type="domain" description="Transposase IS116/IS110/IS902 C-terminal" evidence="2">
    <location>
        <begin position="221"/>
        <end position="304"/>
    </location>
</feature>
<gene>
    <name evidence="3" type="ORF">FH971_03055</name>
</gene>
<evidence type="ECO:0000259" key="1">
    <source>
        <dbReference type="Pfam" id="PF01548"/>
    </source>
</evidence>